<evidence type="ECO:0000256" key="5">
    <source>
        <dbReference type="ARBA" id="ARBA00047422"/>
    </source>
</evidence>
<gene>
    <name evidence="9" type="ORF">Lsha_2703</name>
</gene>
<dbReference type="GO" id="GO:0032259">
    <property type="term" value="P:methylation"/>
    <property type="evidence" value="ECO:0007669"/>
    <property type="project" value="UniProtKB-KW"/>
</dbReference>
<comment type="caution">
    <text evidence="9">The sequence shown here is derived from an EMBL/GenBank/DDBJ whole genome shotgun (WGS) entry which is preliminary data.</text>
</comment>
<feature type="active site" evidence="6">
    <location>
        <position position="166"/>
    </location>
</feature>
<comment type="similarity">
    <text evidence="6 7">Belongs to the class I-like SAM-binding methyltransferase superfamily. C5-methyltransferase family.</text>
</comment>
<dbReference type="GO" id="GO:0009307">
    <property type="term" value="P:DNA restriction-modification system"/>
    <property type="evidence" value="ECO:0007669"/>
    <property type="project" value="UniProtKB-KW"/>
</dbReference>
<evidence type="ECO:0000256" key="2">
    <source>
        <dbReference type="ARBA" id="ARBA00022679"/>
    </source>
</evidence>
<dbReference type="eggNOG" id="COG0270">
    <property type="taxonomic scope" value="Bacteria"/>
</dbReference>
<dbReference type="EMBL" id="LNYW01000069">
    <property type="protein sequence ID" value="KTD57321.1"/>
    <property type="molecule type" value="Genomic_DNA"/>
</dbReference>
<dbReference type="InterPro" id="IPR001525">
    <property type="entry name" value="C5_MeTfrase"/>
</dbReference>
<evidence type="ECO:0000313" key="10">
    <source>
        <dbReference type="Proteomes" id="UP000054600"/>
    </source>
</evidence>
<evidence type="ECO:0000256" key="7">
    <source>
        <dbReference type="RuleBase" id="RU000416"/>
    </source>
</evidence>
<keyword evidence="4" id="KW-0680">Restriction system</keyword>
<dbReference type="Gene3D" id="3.90.120.30">
    <property type="match status" value="1"/>
</dbReference>
<dbReference type="PROSITE" id="PS51679">
    <property type="entry name" value="SAM_MT_C5"/>
    <property type="match status" value="1"/>
</dbReference>
<dbReference type="NCBIfam" id="TIGR00675">
    <property type="entry name" value="dcm"/>
    <property type="match status" value="1"/>
</dbReference>
<evidence type="ECO:0000256" key="1">
    <source>
        <dbReference type="ARBA" id="ARBA00022603"/>
    </source>
</evidence>
<evidence type="ECO:0000313" key="9">
    <source>
        <dbReference type="EMBL" id="KTD57321.1"/>
    </source>
</evidence>
<dbReference type="InterPro" id="IPR029063">
    <property type="entry name" value="SAM-dependent_MTases_sf"/>
</dbReference>
<organism evidence="9 10">
    <name type="scientific">Legionella shakespearei DSM 23087</name>
    <dbReference type="NCBI Taxonomy" id="1122169"/>
    <lineage>
        <taxon>Bacteria</taxon>
        <taxon>Pseudomonadati</taxon>
        <taxon>Pseudomonadota</taxon>
        <taxon>Gammaproteobacteria</taxon>
        <taxon>Legionellales</taxon>
        <taxon>Legionellaceae</taxon>
        <taxon>Legionella</taxon>
    </lineage>
</organism>
<evidence type="ECO:0000256" key="8">
    <source>
        <dbReference type="RuleBase" id="RU000417"/>
    </source>
</evidence>
<dbReference type="InterPro" id="IPR018117">
    <property type="entry name" value="C5_DNA_meth_AS"/>
</dbReference>
<keyword evidence="10" id="KW-1185">Reference proteome</keyword>
<protein>
    <recommendedName>
        <fullName evidence="8">Cytosine-specific methyltransferase</fullName>
        <ecNumber evidence="8">2.1.1.37</ecNumber>
    </recommendedName>
</protein>
<dbReference type="STRING" id="1122169.Lsha_2703"/>
<evidence type="ECO:0000256" key="4">
    <source>
        <dbReference type="ARBA" id="ARBA00022747"/>
    </source>
</evidence>
<dbReference type="Gene3D" id="3.40.50.150">
    <property type="entry name" value="Vaccinia Virus protein VP39"/>
    <property type="match status" value="1"/>
</dbReference>
<dbReference type="AlphaFoldDB" id="A0A0W0YK84"/>
<dbReference type="PANTHER" id="PTHR46098">
    <property type="entry name" value="TRNA (CYTOSINE(38)-C(5))-METHYLTRANSFERASE"/>
    <property type="match status" value="1"/>
</dbReference>
<dbReference type="PANTHER" id="PTHR46098:SF1">
    <property type="entry name" value="TRNA (CYTOSINE(38)-C(5))-METHYLTRANSFERASE"/>
    <property type="match status" value="1"/>
</dbReference>
<accession>A0A0W0YK84</accession>
<keyword evidence="1 6" id="KW-0489">Methyltransferase</keyword>
<evidence type="ECO:0000256" key="3">
    <source>
        <dbReference type="ARBA" id="ARBA00022691"/>
    </source>
</evidence>
<dbReference type="RefSeq" id="WP_018576453.1">
    <property type="nucleotide sequence ID" value="NZ_KB892386.1"/>
</dbReference>
<name>A0A0W0YK84_9GAMM</name>
<dbReference type="PATRIC" id="fig|1122169.6.peg.3109"/>
<evidence type="ECO:0000256" key="6">
    <source>
        <dbReference type="PROSITE-ProRule" id="PRU01016"/>
    </source>
</evidence>
<dbReference type="EC" id="2.1.1.37" evidence="8"/>
<dbReference type="Pfam" id="PF00145">
    <property type="entry name" value="DNA_methylase"/>
    <property type="match status" value="1"/>
</dbReference>
<proteinExistence type="inferred from homology"/>
<sequence length="421" mass="47843">MKYNLAIEACLPTLEMSAENSEMRAALTHWLQFPRTLPPFFTANHARHVLSKLLPKSIKPDEINDKHLIADAYEIYQPLLQLSWDDFPYPPPKSWNFTFIDLFAGIGGFRQAFQSAGGKCVFSSEWDKYAKKTYEANYGETPYGDIRNINKEKIPDHDVLCAGFPCQPFSLAGVSKKNSLGRKHGFDDETQGTLFFEIKEILRIKRPKAFMLENVKNLISHDKGETFEIIRQTLEDVLGYVINWKIIDGAKWVPQHRERVFIVGYDPTQLDIKKENIVIPSEPEAGYNYPALSSIINSNLKGYTLGPGTWDTLERHKANHAAKGNGFGYKVHQFPISKDDITRTISARYHKDGAEILIEQQGNRPRRLSVEEAMQLQGYDPQNFIFPVSNTQAYKQIGNSVVVPAIKSTAKEIAKMFHSKG</sequence>
<dbReference type="Proteomes" id="UP000054600">
    <property type="component" value="Unassembled WGS sequence"/>
</dbReference>
<keyword evidence="2 6" id="KW-0808">Transferase</keyword>
<dbReference type="PROSITE" id="PS00094">
    <property type="entry name" value="C5_MTASE_1"/>
    <property type="match status" value="1"/>
</dbReference>
<dbReference type="GO" id="GO:0003886">
    <property type="term" value="F:DNA (cytosine-5-)-methyltransferase activity"/>
    <property type="evidence" value="ECO:0007669"/>
    <property type="project" value="UniProtKB-EC"/>
</dbReference>
<reference evidence="9 10" key="1">
    <citation type="submission" date="2015-11" db="EMBL/GenBank/DDBJ databases">
        <title>Genomic analysis of 38 Legionella species identifies large and diverse effector repertoires.</title>
        <authorList>
            <person name="Burstein D."/>
            <person name="Amaro F."/>
            <person name="Zusman T."/>
            <person name="Lifshitz Z."/>
            <person name="Cohen O."/>
            <person name="Gilbert J.A."/>
            <person name="Pupko T."/>
            <person name="Shuman H.A."/>
            <person name="Segal G."/>
        </authorList>
    </citation>
    <scope>NUCLEOTIDE SEQUENCE [LARGE SCALE GENOMIC DNA]</scope>
    <source>
        <strain evidence="9 10">ATCC 49655</strain>
    </source>
</reference>
<comment type="catalytic activity">
    <reaction evidence="5 8">
        <text>a 2'-deoxycytidine in DNA + S-adenosyl-L-methionine = a 5-methyl-2'-deoxycytidine in DNA + S-adenosyl-L-homocysteine + H(+)</text>
        <dbReference type="Rhea" id="RHEA:13681"/>
        <dbReference type="Rhea" id="RHEA-COMP:11369"/>
        <dbReference type="Rhea" id="RHEA-COMP:11370"/>
        <dbReference type="ChEBI" id="CHEBI:15378"/>
        <dbReference type="ChEBI" id="CHEBI:57856"/>
        <dbReference type="ChEBI" id="CHEBI:59789"/>
        <dbReference type="ChEBI" id="CHEBI:85452"/>
        <dbReference type="ChEBI" id="CHEBI:85454"/>
        <dbReference type="EC" id="2.1.1.37"/>
    </reaction>
</comment>
<dbReference type="CDD" id="cd00315">
    <property type="entry name" value="Cyt_C5_DNA_methylase"/>
    <property type="match status" value="1"/>
</dbReference>
<dbReference type="SUPFAM" id="SSF53335">
    <property type="entry name" value="S-adenosyl-L-methionine-dependent methyltransferases"/>
    <property type="match status" value="1"/>
</dbReference>
<dbReference type="PRINTS" id="PR00105">
    <property type="entry name" value="C5METTRFRASE"/>
</dbReference>
<dbReference type="InterPro" id="IPR050750">
    <property type="entry name" value="C5-MTase"/>
</dbReference>
<keyword evidence="3 6" id="KW-0949">S-adenosyl-L-methionine</keyword>